<proteinExistence type="predicted"/>
<dbReference type="AlphaFoldDB" id="A0A1I5SA05"/>
<organism evidence="1 2">
    <name type="scientific">Geopseudomonas sagittaria</name>
    <dbReference type="NCBI Taxonomy" id="1135990"/>
    <lineage>
        <taxon>Bacteria</taxon>
        <taxon>Pseudomonadati</taxon>
        <taxon>Pseudomonadota</taxon>
        <taxon>Gammaproteobacteria</taxon>
        <taxon>Pseudomonadales</taxon>
        <taxon>Pseudomonadaceae</taxon>
        <taxon>Geopseudomonas</taxon>
    </lineage>
</organism>
<accession>A0A1I5SA05</accession>
<evidence type="ECO:0000313" key="1">
    <source>
        <dbReference type="EMBL" id="SFP67541.1"/>
    </source>
</evidence>
<dbReference type="EMBL" id="FOXM01000004">
    <property type="protein sequence ID" value="SFP67541.1"/>
    <property type="molecule type" value="Genomic_DNA"/>
</dbReference>
<reference evidence="2" key="1">
    <citation type="submission" date="2016-10" db="EMBL/GenBank/DDBJ databases">
        <authorList>
            <person name="Varghese N."/>
            <person name="Submissions S."/>
        </authorList>
    </citation>
    <scope>NUCLEOTIDE SEQUENCE [LARGE SCALE GENOMIC DNA]</scope>
    <source>
        <strain evidence="2">JCM 18195</strain>
    </source>
</reference>
<dbReference type="RefSeq" id="WP_092429771.1">
    <property type="nucleotide sequence ID" value="NZ_FOXM01000004.1"/>
</dbReference>
<dbReference type="OrthoDB" id="7021542at2"/>
<keyword evidence="2" id="KW-1185">Reference proteome</keyword>
<dbReference type="Proteomes" id="UP000243084">
    <property type="component" value="Unassembled WGS sequence"/>
</dbReference>
<evidence type="ECO:0000313" key="2">
    <source>
        <dbReference type="Proteomes" id="UP000243084"/>
    </source>
</evidence>
<sequence length="144" mass="16941">MFRAHESVAVDFMGLLAADGYSYWRVVESELNTPWFHVRIVFTHEDWEESRILMTAEVYMLEHILSLQAGDMTVTDIHVVLPGWMTGRDEWSMERLTELRNIEDDNRFIITLYTVESGKTYRTGGDERSKRGQLKESRLIYCRS</sequence>
<protein>
    <submittedName>
        <fullName evidence="1">Uncharacterized protein</fullName>
    </submittedName>
</protein>
<name>A0A1I5SA05_9GAMM</name>
<gene>
    <name evidence="1" type="ORF">SAMN05216229_104269</name>
</gene>